<evidence type="ECO:0000313" key="2">
    <source>
        <dbReference type="Proteomes" id="UP000234681"/>
    </source>
</evidence>
<protein>
    <submittedName>
        <fullName evidence="1">RCG32727, isoform CRA_a</fullName>
    </submittedName>
</protein>
<gene>
    <name evidence="1" type="ORF">rCG_32727</name>
</gene>
<dbReference type="Proteomes" id="UP000234681">
    <property type="component" value="Chromosome 10"/>
</dbReference>
<proteinExistence type="predicted"/>
<evidence type="ECO:0000313" key="1">
    <source>
        <dbReference type="EMBL" id="EDM04211.1"/>
    </source>
</evidence>
<organism evidence="1 2">
    <name type="scientific">Rattus norvegicus</name>
    <name type="common">Rat</name>
    <dbReference type="NCBI Taxonomy" id="10116"/>
    <lineage>
        <taxon>Eukaryota</taxon>
        <taxon>Metazoa</taxon>
        <taxon>Chordata</taxon>
        <taxon>Craniata</taxon>
        <taxon>Vertebrata</taxon>
        <taxon>Euteleostomi</taxon>
        <taxon>Mammalia</taxon>
        <taxon>Eutheria</taxon>
        <taxon>Euarchontoglires</taxon>
        <taxon>Glires</taxon>
        <taxon>Rodentia</taxon>
        <taxon>Myomorpha</taxon>
        <taxon>Muroidea</taxon>
        <taxon>Muridae</taxon>
        <taxon>Murinae</taxon>
        <taxon>Rattus</taxon>
    </lineage>
</organism>
<sequence length="23" mass="2818">MEGLKLRSKWMENLLYVGMAEYR</sequence>
<dbReference type="AlphaFoldDB" id="A6HDV7"/>
<dbReference type="EMBL" id="CH473948">
    <property type="protein sequence ID" value="EDM04211.1"/>
    <property type="molecule type" value="Genomic_DNA"/>
</dbReference>
<accession>A6HDV7</accession>
<name>A6HDV7_RAT</name>
<reference evidence="1 2" key="1">
    <citation type="submission" date="2005-07" db="EMBL/GenBank/DDBJ databases">
        <authorList>
            <person name="Mural R.J."/>
            <person name="Li P.W."/>
            <person name="Adams M.D."/>
            <person name="Amanatides P.G."/>
            <person name="Baden-Tillson H."/>
            <person name="Barnstead M."/>
            <person name="Chin S.H."/>
            <person name="Dew I."/>
            <person name="Evans C.A."/>
            <person name="Ferriera S."/>
            <person name="Flanigan M."/>
            <person name="Fosler C."/>
            <person name="Glodek A."/>
            <person name="Gu Z."/>
            <person name="Holt R.A."/>
            <person name="Jennings D."/>
            <person name="Kraft C.L."/>
            <person name="Lu F."/>
            <person name="Nguyen T."/>
            <person name="Nusskern D.R."/>
            <person name="Pfannkoch C.M."/>
            <person name="Sitter C."/>
            <person name="Sutton G.G."/>
            <person name="Venter J.C."/>
            <person name="Wang Z."/>
            <person name="Woodage T."/>
            <person name="Zheng X.H."/>
            <person name="Zhong F."/>
        </authorList>
    </citation>
    <scope>NUCLEOTIDE SEQUENCE [LARGE SCALE GENOMIC DNA]</scope>
    <source>
        <strain>BN</strain>
        <strain evidence="2">Sprague-Dawley</strain>
    </source>
</reference>